<dbReference type="EMBL" id="QGNW01001142">
    <property type="protein sequence ID" value="RVW53572.1"/>
    <property type="molecule type" value="Genomic_DNA"/>
</dbReference>
<dbReference type="Proteomes" id="UP000288805">
    <property type="component" value="Unassembled WGS sequence"/>
</dbReference>
<evidence type="ECO:0000313" key="1">
    <source>
        <dbReference type="EMBL" id="RVW53572.1"/>
    </source>
</evidence>
<dbReference type="AlphaFoldDB" id="A0A438F1P5"/>
<proteinExistence type="predicted"/>
<dbReference type="EMBL" id="QGNW01000009">
    <property type="protein sequence ID" value="RVX19413.1"/>
    <property type="molecule type" value="Genomic_DNA"/>
</dbReference>
<name>A0A438F1P5_VITVI</name>
<comment type="caution">
    <text evidence="1">The sequence shown here is derived from an EMBL/GenBank/DDBJ whole genome shotgun (WGS) entry which is preliminary data.</text>
</comment>
<sequence length="47" mass="5239">MEALLHVPANEEKQQTFRISLLDNLSTPAPKACTDCQAQRSEAPEKK</sequence>
<protein>
    <submittedName>
        <fullName evidence="1">Uncharacterized protein</fullName>
    </submittedName>
</protein>
<reference evidence="1 3" key="1">
    <citation type="journal article" date="2018" name="PLoS Genet.">
        <title>Population sequencing reveals clonal diversity and ancestral inbreeding in the grapevine cultivar Chardonnay.</title>
        <authorList>
            <person name="Roach M.J."/>
            <person name="Johnson D.L."/>
            <person name="Bohlmann J."/>
            <person name="van Vuuren H.J."/>
            <person name="Jones S.J."/>
            <person name="Pretorius I.S."/>
            <person name="Schmidt S.A."/>
            <person name="Borneman A.R."/>
        </authorList>
    </citation>
    <scope>NUCLEOTIDE SEQUENCE [LARGE SCALE GENOMIC DNA]</scope>
    <source>
        <strain evidence="3">cv. Chardonnay</strain>
        <strain evidence="1">I10V1</strain>
        <tissue evidence="1">Leaf</tissue>
    </source>
</reference>
<dbReference type="OrthoDB" id="535599at2759"/>
<organism evidence="1 3">
    <name type="scientific">Vitis vinifera</name>
    <name type="common">Grape</name>
    <dbReference type="NCBI Taxonomy" id="29760"/>
    <lineage>
        <taxon>Eukaryota</taxon>
        <taxon>Viridiplantae</taxon>
        <taxon>Streptophyta</taxon>
        <taxon>Embryophyta</taxon>
        <taxon>Tracheophyta</taxon>
        <taxon>Spermatophyta</taxon>
        <taxon>Magnoliopsida</taxon>
        <taxon>eudicotyledons</taxon>
        <taxon>Gunneridae</taxon>
        <taxon>Pentapetalae</taxon>
        <taxon>rosids</taxon>
        <taxon>Vitales</taxon>
        <taxon>Vitaceae</taxon>
        <taxon>Viteae</taxon>
        <taxon>Vitis</taxon>
    </lineage>
</organism>
<accession>A0A438F1P5</accession>
<evidence type="ECO:0000313" key="2">
    <source>
        <dbReference type="EMBL" id="RVX19413.1"/>
    </source>
</evidence>
<gene>
    <name evidence="2" type="ORF">CK203_008657</name>
    <name evidence="1" type="ORF">CK203_069060</name>
</gene>
<evidence type="ECO:0000313" key="3">
    <source>
        <dbReference type="Proteomes" id="UP000288805"/>
    </source>
</evidence>